<evidence type="ECO:0000256" key="2">
    <source>
        <dbReference type="ARBA" id="ARBA00022827"/>
    </source>
</evidence>
<dbReference type="InterPro" id="IPR036188">
    <property type="entry name" value="FAD/NAD-bd_sf"/>
</dbReference>
<protein>
    <submittedName>
        <fullName evidence="4">NAD(P)/FAD-dependent oxidoreductase</fullName>
    </submittedName>
</protein>
<dbReference type="InterPro" id="IPR050346">
    <property type="entry name" value="FMO-like"/>
</dbReference>
<dbReference type="Pfam" id="PF13738">
    <property type="entry name" value="Pyr_redox_3"/>
    <property type="match status" value="1"/>
</dbReference>
<evidence type="ECO:0000256" key="3">
    <source>
        <dbReference type="ARBA" id="ARBA00023002"/>
    </source>
</evidence>
<evidence type="ECO:0000256" key="1">
    <source>
        <dbReference type="ARBA" id="ARBA00022630"/>
    </source>
</evidence>
<keyword evidence="5" id="KW-1185">Reference proteome</keyword>
<dbReference type="Gene3D" id="3.50.50.60">
    <property type="entry name" value="FAD/NAD(P)-binding domain"/>
    <property type="match status" value="3"/>
</dbReference>
<accession>A0A934MY79</accession>
<keyword evidence="1" id="KW-0285">Flavoprotein</keyword>
<dbReference type="GO" id="GO:0016491">
    <property type="term" value="F:oxidoreductase activity"/>
    <property type="evidence" value="ECO:0007669"/>
    <property type="project" value="UniProtKB-KW"/>
</dbReference>
<dbReference type="PRINTS" id="PR00419">
    <property type="entry name" value="ADXRDTASE"/>
</dbReference>
<keyword evidence="3" id="KW-0560">Oxidoreductase</keyword>
<gene>
    <name evidence="4" type="ORF">I8J31_00605</name>
</gene>
<organism evidence="4 5">
    <name type="scientific">Marinomonas transparens</name>
    <dbReference type="NCBI Taxonomy" id="2795388"/>
    <lineage>
        <taxon>Bacteria</taxon>
        <taxon>Pseudomonadati</taxon>
        <taxon>Pseudomonadota</taxon>
        <taxon>Gammaproteobacteria</taxon>
        <taxon>Oceanospirillales</taxon>
        <taxon>Oceanospirillaceae</taxon>
        <taxon>Marinomonas</taxon>
    </lineage>
</organism>
<dbReference type="PANTHER" id="PTHR23023">
    <property type="entry name" value="DIMETHYLANILINE MONOOXYGENASE"/>
    <property type="match status" value="1"/>
</dbReference>
<sequence>MDLLNKSEQKIAIIGAGVSGIAAANVWKKCGYNVTIYDASDKIGGQWNMTYPGVSLQNTAPQYQFSEFPWPFETDRHPTGEDVLKYLDAAVEVFDLEVKLGTKVTKMVTDESGWQLTFENGETSQFAYVVIATGQYPGGDEKRKPRFKNMDLYQGDIITNIDSKAVFKDKEVAVVGFGKTALDFATWSAEDAKSTKHIFRTPRWTIPDYLLGVDYTRPFFARFGSDMMTSWGHSTSVQKFLHNKLSFFVEGFWRFMASVFLFQHRRDAKLGSIDKSVLDVVMPPKSQFVADFRSASALAPRRYFEFIAHQKITPYRGEVSEFYEDGIVLSDGSKVEANLVCLCCGNEAPSYGFLPEEYAQHLNVNGGPSLYRHQIDPRIPNLGFAGYNHGFLHIALVEMGALWQIAAHEKSIQLPSQEEMLASAQRVTQWKMKHSSYESTFNIAVNTRYQQHLDILLQDIGVSQWRKLPNVFAEAFVRYDPTDYKGVVKEYLLQSEKRKAQGKVKHVMAVDA</sequence>
<comment type="caution">
    <text evidence="4">The sequence shown here is derived from an EMBL/GenBank/DDBJ whole genome shotgun (WGS) entry which is preliminary data.</text>
</comment>
<dbReference type="RefSeq" id="WP_199466246.1">
    <property type="nucleotide sequence ID" value="NZ_JAEMNX010000001.1"/>
</dbReference>
<dbReference type="Proteomes" id="UP000628710">
    <property type="component" value="Unassembled WGS sequence"/>
</dbReference>
<proteinExistence type="predicted"/>
<dbReference type="EMBL" id="JAEMNX010000001">
    <property type="protein sequence ID" value="MBJ7536170.1"/>
    <property type="molecule type" value="Genomic_DNA"/>
</dbReference>
<dbReference type="AlphaFoldDB" id="A0A934MY79"/>
<dbReference type="SUPFAM" id="SSF51905">
    <property type="entry name" value="FAD/NAD(P)-binding domain"/>
    <property type="match status" value="2"/>
</dbReference>
<reference evidence="4" key="1">
    <citation type="submission" date="2020-12" db="EMBL/GenBank/DDBJ databases">
        <title>Marinomonas arctica sp. nov., a psychrotolerant bacterium isolated from the Arctic.</title>
        <authorList>
            <person name="Zhang Y."/>
        </authorList>
    </citation>
    <scope>NUCLEOTIDE SEQUENCE</scope>
    <source>
        <strain evidence="4">C1424</strain>
    </source>
</reference>
<evidence type="ECO:0000313" key="5">
    <source>
        <dbReference type="Proteomes" id="UP000628710"/>
    </source>
</evidence>
<keyword evidence="2" id="KW-0274">FAD</keyword>
<evidence type="ECO:0000313" key="4">
    <source>
        <dbReference type="EMBL" id="MBJ7536170.1"/>
    </source>
</evidence>
<name>A0A934MY79_9GAMM</name>